<evidence type="ECO:0000313" key="3">
    <source>
        <dbReference type="EMBL" id="SHK84480.1"/>
    </source>
</evidence>
<evidence type="ECO:0000256" key="1">
    <source>
        <dbReference type="SAM" id="SignalP"/>
    </source>
</evidence>
<accession>A0A1M6VSL4</accession>
<comment type="caution">
    <text evidence="3">The sequence shown here is derived from an EMBL/GenBank/DDBJ whole genome shotgun (WGS) entry which is preliminary data.</text>
</comment>
<dbReference type="STRING" id="1055723.SAMN05216293_2023"/>
<evidence type="ECO:0000313" key="4">
    <source>
        <dbReference type="Proteomes" id="UP000184031"/>
    </source>
</evidence>
<dbReference type="Proteomes" id="UP000198940">
    <property type="component" value="Unassembled WGS sequence"/>
</dbReference>
<name>A0A1M6VSL4_9FLAO</name>
<feature type="signal peptide" evidence="1">
    <location>
        <begin position="1"/>
        <end position="17"/>
    </location>
</feature>
<keyword evidence="1" id="KW-0732">Signal</keyword>
<evidence type="ECO:0000313" key="2">
    <source>
        <dbReference type="EMBL" id="SFC59756.1"/>
    </source>
</evidence>
<protein>
    <recommendedName>
        <fullName evidence="6">Lipocalin-like domain-containing protein</fullName>
    </recommendedName>
</protein>
<evidence type="ECO:0000313" key="5">
    <source>
        <dbReference type="Proteomes" id="UP000198940"/>
    </source>
</evidence>
<evidence type="ECO:0008006" key="6">
    <source>
        <dbReference type="Google" id="ProtNLM"/>
    </source>
</evidence>
<dbReference type="EMBL" id="FRAT01000005">
    <property type="protein sequence ID" value="SHK84480.1"/>
    <property type="molecule type" value="Genomic_DNA"/>
</dbReference>
<proteinExistence type="predicted"/>
<dbReference type="PROSITE" id="PS51257">
    <property type="entry name" value="PROKAR_LIPOPROTEIN"/>
    <property type="match status" value="1"/>
</dbReference>
<reference evidence="3 4" key="1">
    <citation type="submission" date="2016-11" db="EMBL/GenBank/DDBJ databases">
        <authorList>
            <person name="Varghese N."/>
            <person name="Submissions S."/>
        </authorList>
    </citation>
    <scope>NUCLEOTIDE SEQUENCE [LARGE SCALE GENOMIC DNA]</scope>
    <source>
        <strain evidence="3 4">CGMCC 1.12174</strain>
        <strain evidence="2 5">DSM 26351</strain>
    </source>
</reference>
<dbReference type="AlphaFoldDB" id="A0A1M6VSL4"/>
<sequence length="144" mass="15871">MKCLRLLLLLSVMAVLSCDDDPEQNPEGFTEFVTNIDGDWKIDQVLQNGNDITNFIDFQSFSLQLSYENGMPSSYTLSNLTTPFVLGQASGNWSFDDPVYPTKINFSDGTSLDIQGAVLSGGDELTVIVPMGCTSNTYTYRLSK</sequence>
<gene>
    <name evidence="2" type="ORF">SAMN04487891_114113</name>
    <name evidence="3" type="ORF">SAMN05216293_2023</name>
</gene>
<feature type="chain" id="PRO_5009921790" description="Lipocalin-like domain-containing protein" evidence="1">
    <location>
        <begin position="18"/>
        <end position="144"/>
    </location>
</feature>
<dbReference type="InterPro" id="IPR032168">
    <property type="entry name" value="DUF5004"/>
</dbReference>
<dbReference type="Proteomes" id="UP000184031">
    <property type="component" value="Unassembled WGS sequence"/>
</dbReference>
<dbReference type="Pfam" id="PF16395">
    <property type="entry name" value="DUF5004"/>
    <property type="match status" value="1"/>
</dbReference>
<dbReference type="OrthoDB" id="1467887at2"/>
<organism evidence="3 4">
    <name type="scientific">Flagellimonas taeanensis</name>
    <dbReference type="NCBI Taxonomy" id="1005926"/>
    <lineage>
        <taxon>Bacteria</taxon>
        <taxon>Pseudomonadati</taxon>
        <taxon>Bacteroidota</taxon>
        <taxon>Flavobacteriia</taxon>
        <taxon>Flavobacteriales</taxon>
        <taxon>Flavobacteriaceae</taxon>
        <taxon>Flagellimonas</taxon>
    </lineage>
</organism>
<keyword evidence="5" id="KW-1185">Reference proteome</keyword>
<dbReference type="EMBL" id="FOKU01000014">
    <property type="protein sequence ID" value="SFC59756.1"/>
    <property type="molecule type" value="Genomic_DNA"/>
</dbReference>